<name>A0AAU8AGK2_9RHOB</name>
<dbReference type="Gene3D" id="3.20.20.140">
    <property type="entry name" value="Metal-dependent hydrolases"/>
    <property type="match status" value="1"/>
</dbReference>
<dbReference type="PANTHER" id="PTHR10443:SF12">
    <property type="entry name" value="DIPEPTIDASE"/>
    <property type="match status" value="1"/>
</dbReference>
<reference evidence="1" key="1">
    <citation type="submission" date="2023-02" db="EMBL/GenBank/DDBJ databases">
        <title>Description and genomic characterization of Salipiger bruguierae sp. nov., isolated from the sediment of mangrove plant Bruguiera sexangula.</title>
        <authorList>
            <person name="Long M."/>
        </authorList>
    </citation>
    <scope>NUCLEOTIDE SEQUENCE</scope>
    <source>
        <strain evidence="1">H15</strain>
    </source>
</reference>
<dbReference type="PROSITE" id="PS51365">
    <property type="entry name" value="RENAL_DIPEPTIDASE_2"/>
    <property type="match status" value="1"/>
</dbReference>
<keyword evidence="1" id="KW-0645">Protease</keyword>
<dbReference type="GO" id="GO:0070573">
    <property type="term" value="F:metallodipeptidase activity"/>
    <property type="evidence" value="ECO:0007669"/>
    <property type="project" value="InterPro"/>
</dbReference>
<dbReference type="EMBL" id="CP123384">
    <property type="protein sequence ID" value="XCC93868.1"/>
    <property type="molecule type" value="Genomic_DNA"/>
</dbReference>
<dbReference type="RefSeq" id="WP_353472690.1">
    <property type="nucleotide sequence ID" value="NZ_CP123384.1"/>
</dbReference>
<keyword evidence="1" id="KW-0378">Hydrolase</keyword>
<accession>A0AAU8AGK2</accession>
<sequence>MTHASTPPIFDGHNDLLLRLLGGAVTASGVTNGLSSGHIDLPRAQAGGFGGGFFAIFVPSPAKAGVDMDHAMSQPQYDLPLPAMIPQPEALETTWRGVEAFEALAAAGAITPCTTAAEIEAALGGPKMTAVLHLEGAEAIGPDLAELHALHARGLRSLGPVWSRPTIFGNGVPFRYPATPDIGDGLTEAGKRLVRECNALKVMIDLSHLNEKGMNDVAALSDAPLVATHSNAHAVTTHARNLTDRQLAMIAESDGMVGINFATAFLREDGRMGSDCGLDVVLRHLDYLIGKLGEDRVGFGSDFDGATIPEGITDVAGLPTLRAALTAHGVDAALMEKLCFGNWLRVLRKTWGA</sequence>
<evidence type="ECO:0000313" key="1">
    <source>
        <dbReference type="EMBL" id="XCC93868.1"/>
    </source>
</evidence>
<dbReference type="SUPFAM" id="SSF51556">
    <property type="entry name" value="Metallo-dependent hydrolases"/>
    <property type="match status" value="1"/>
</dbReference>
<organism evidence="1">
    <name type="scientific">Alloyangia sp. H15</name>
    <dbReference type="NCBI Taxonomy" id="3029062"/>
    <lineage>
        <taxon>Bacteria</taxon>
        <taxon>Pseudomonadati</taxon>
        <taxon>Pseudomonadota</taxon>
        <taxon>Alphaproteobacteria</taxon>
        <taxon>Rhodobacterales</taxon>
        <taxon>Roseobacteraceae</taxon>
        <taxon>Alloyangia</taxon>
    </lineage>
</organism>
<dbReference type="InterPro" id="IPR008257">
    <property type="entry name" value="Pept_M19"/>
</dbReference>
<keyword evidence="1" id="KW-0224">Dipeptidase</keyword>
<dbReference type="EC" id="3.4.13.19" evidence="1"/>
<dbReference type="Pfam" id="PF01244">
    <property type="entry name" value="Peptidase_M19"/>
    <property type="match status" value="1"/>
</dbReference>
<protein>
    <submittedName>
        <fullName evidence="1">Dipeptidase</fullName>
        <ecNumber evidence="1">3.4.13.19</ecNumber>
    </submittedName>
</protein>
<gene>
    <name evidence="1" type="ORF">PVT71_01295</name>
</gene>
<proteinExistence type="predicted"/>
<dbReference type="GO" id="GO:0006508">
    <property type="term" value="P:proteolysis"/>
    <property type="evidence" value="ECO:0007669"/>
    <property type="project" value="InterPro"/>
</dbReference>
<dbReference type="AlphaFoldDB" id="A0AAU8AGK2"/>
<dbReference type="PANTHER" id="PTHR10443">
    <property type="entry name" value="MICROSOMAL DIPEPTIDASE"/>
    <property type="match status" value="1"/>
</dbReference>
<dbReference type="CDD" id="cd01301">
    <property type="entry name" value="rDP_like"/>
    <property type="match status" value="1"/>
</dbReference>
<dbReference type="InterPro" id="IPR032466">
    <property type="entry name" value="Metal_Hydrolase"/>
</dbReference>